<organism evidence="8 9">
    <name type="scientific">Bacteroides stercorirosoris</name>
    <dbReference type="NCBI Taxonomy" id="871324"/>
    <lineage>
        <taxon>Bacteria</taxon>
        <taxon>Pseudomonadati</taxon>
        <taxon>Bacteroidota</taxon>
        <taxon>Bacteroidia</taxon>
        <taxon>Bacteroidales</taxon>
        <taxon>Bacteroidaceae</taxon>
        <taxon>Bacteroides</taxon>
    </lineage>
</organism>
<keyword evidence="3 7" id="KW-0812">Transmembrane</keyword>
<name>A0A1M6BZD0_9BACE</name>
<reference evidence="9" key="1">
    <citation type="submission" date="2016-11" db="EMBL/GenBank/DDBJ databases">
        <authorList>
            <person name="Varghese N."/>
            <person name="Submissions S."/>
        </authorList>
    </citation>
    <scope>NUCLEOTIDE SEQUENCE [LARGE SCALE GENOMIC DNA]</scope>
    <source>
        <strain evidence="9">DSM 26884</strain>
    </source>
</reference>
<evidence type="ECO:0000256" key="1">
    <source>
        <dbReference type="ARBA" id="ARBA00004141"/>
    </source>
</evidence>
<dbReference type="PANTHER" id="PTHR11819:SF195">
    <property type="entry name" value="SODIUM_GLUCOSE COTRANSPORTER 4"/>
    <property type="match status" value="1"/>
</dbReference>
<feature type="transmembrane region" description="Helical" evidence="7">
    <location>
        <begin position="12"/>
        <end position="29"/>
    </location>
</feature>
<dbReference type="GeneID" id="92711037"/>
<evidence type="ECO:0000256" key="2">
    <source>
        <dbReference type="ARBA" id="ARBA00006434"/>
    </source>
</evidence>
<keyword evidence="9" id="KW-1185">Reference proteome</keyword>
<comment type="subcellular location">
    <subcellularLocation>
        <location evidence="1">Membrane</location>
        <topology evidence="1">Multi-pass membrane protein</topology>
    </subcellularLocation>
</comment>
<keyword evidence="5 7" id="KW-0472">Membrane</keyword>
<keyword evidence="4 7" id="KW-1133">Transmembrane helix</keyword>
<feature type="transmembrane region" description="Helical" evidence="7">
    <location>
        <begin position="320"/>
        <end position="349"/>
    </location>
</feature>
<evidence type="ECO:0000256" key="7">
    <source>
        <dbReference type="SAM" id="Phobius"/>
    </source>
</evidence>
<sequence length="519" mass="56992">MKNLIELTSLDIVVIVVYIVILLGIAYRASFGKKKNKKEGNLFLANKSLGWFAIGLTMWGTNVGPSMLVANASSGYESGIVAGNFSWYAFPLICLLAFVFAPRYLGAQVMTLPEYMGKRFGDNTRSYIAWYTMLTILISWLGLTLFSGGVFMAQILDFPLWACIIILVVVSAAFTMAGGLKAIAYTNVFQMLLLIAVSILLAVMAITKVGGIHSVIAQTPARYWNLFQPLSDPDFPWLAILIGYPIMGIWFWCTDQSMVQSVLGAKNLQQGQLGANFCGWLKLIDIPLFILPGVLCFILIPNLQNSTDAYLQLVKLVFPPGLIGMVIVVMTAALVSTIGAALNSLSTVFTMDIYVKKMKSEATDKEITAIGRVVVLIGAVISVFLAIGITFIQGLSFFNIFQSVLGFIAPPMAVSFLCAVFWKKTSTRAINLALTVGTIFSIGTGVLYYCGIIFQGLHYLYLSFFIFIILACFIGVFSLADKSPVNSSLEYKIMKTDRNVKLVWGLLIIVMVSVYIFFN</sequence>
<dbReference type="Pfam" id="PF00474">
    <property type="entry name" value="SSF"/>
    <property type="match status" value="1"/>
</dbReference>
<dbReference type="NCBIfam" id="TIGR00813">
    <property type="entry name" value="sss"/>
    <property type="match status" value="1"/>
</dbReference>
<comment type="similarity">
    <text evidence="2 6">Belongs to the sodium:solute symporter (SSF) (TC 2.A.21) family.</text>
</comment>
<evidence type="ECO:0000256" key="5">
    <source>
        <dbReference type="ARBA" id="ARBA00023136"/>
    </source>
</evidence>
<gene>
    <name evidence="8" type="ORF">SAMN05444350_103229</name>
</gene>
<feature type="transmembrane region" description="Helical" evidence="7">
    <location>
        <begin position="370"/>
        <end position="394"/>
    </location>
</feature>
<dbReference type="GO" id="GO:0005412">
    <property type="term" value="F:D-glucose:sodium symporter activity"/>
    <property type="evidence" value="ECO:0007669"/>
    <property type="project" value="TreeGrafter"/>
</dbReference>
<dbReference type="PANTHER" id="PTHR11819">
    <property type="entry name" value="SOLUTE CARRIER FAMILY 5"/>
    <property type="match status" value="1"/>
</dbReference>
<protein>
    <submittedName>
        <fullName evidence="8">Solute:Na+ symporter, SSS family</fullName>
    </submittedName>
</protein>
<dbReference type="InterPro" id="IPR038377">
    <property type="entry name" value="Na/Glc_symporter_sf"/>
</dbReference>
<dbReference type="eggNOG" id="COG4146">
    <property type="taxonomic scope" value="Bacteria"/>
</dbReference>
<evidence type="ECO:0000256" key="4">
    <source>
        <dbReference type="ARBA" id="ARBA00022989"/>
    </source>
</evidence>
<feature type="transmembrane region" description="Helical" evidence="7">
    <location>
        <begin position="500"/>
        <end position="518"/>
    </location>
</feature>
<accession>A0A1M6BZD0</accession>
<evidence type="ECO:0000313" key="9">
    <source>
        <dbReference type="Proteomes" id="UP000184192"/>
    </source>
</evidence>
<feature type="transmembrane region" description="Helical" evidence="7">
    <location>
        <begin position="192"/>
        <end position="215"/>
    </location>
</feature>
<evidence type="ECO:0000256" key="6">
    <source>
        <dbReference type="RuleBase" id="RU362091"/>
    </source>
</evidence>
<feature type="transmembrane region" description="Helical" evidence="7">
    <location>
        <begin position="400"/>
        <end position="422"/>
    </location>
</feature>
<dbReference type="EMBL" id="FQZN01000003">
    <property type="protein sequence ID" value="SHI54077.1"/>
    <property type="molecule type" value="Genomic_DNA"/>
</dbReference>
<dbReference type="Gene3D" id="1.20.1730.10">
    <property type="entry name" value="Sodium/glucose cotransporter"/>
    <property type="match status" value="1"/>
</dbReference>
<evidence type="ECO:0000313" key="8">
    <source>
        <dbReference type="EMBL" id="SHI54077.1"/>
    </source>
</evidence>
<dbReference type="RefSeq" id="WP_025833493.1">
    <property type="nucleotide sequence ID" value="NZ_FQZN01000003.1"/>
</dbReference>
<dbReference type="InterPro" id="IPR001734">
    <property type="entry name" value="Na/solute_symporter"/>
</dbReference>
<feature type="transmembrane region" description="Helical" evidence="7">
    <location>
        <begin position="429"/>
        <end position="454"/>
    </location>
</feature>
<proteinExistence type="inferred from homology"/>
<feature type="transmembrane region" description="Helical" evidence="7">
    <location>
        <begin position="235"/>
        <end position="253"/>
    </location>
</feature>
<evidence type="ECO:0000256" key="3">
    <source>
        <dbReference type="ARBA" id="ARBA00022692"/>
    </source>
</evidence>
<feature type="transmembrane region" description="Helical" evidence="7">
    <location>
        <begin position="273"/>
        <end position="300"/>
    </location>
</feature>
<feature type="transmembrane region" description="Helical" evidence="7">
    <location>
        <begin position="460"/>
        <end position="480"/>
    </location>
</feature>
<dbReference type="Proteomes" id="UP000184192">
    <property type="component" value="Unassembled WGS sequence"/>
</dbReference>
<feature type="transmembrane region" description="Helical" evidence="7">
    <location>
        <begin position="85"/>
        <end position="106"/>
    </location>
</feature>
<dbReference type="AlphaFoldDB" id="A0A1M6BZD0"/>
<dbReference type="GO" id="GO:0005886">
    <property type="term" value="C:plasma membrane"/>
    <property type="evidence" value="ECO:0007669"/>
    <property type="project" value="TreeGrafter"/>
</dbReference>
<feature type="transmembrane region" description="Helical" evidence="7">
    <location>
        <begin position="49"/>
        <end position="73"/>
    </location>
</feature>
<dbReference type="PROSITE" id="PS50283">
    <property type="entry name" value="NA_SOLUT_SYMP_3"/>
    <property type="match status" value="1"/>
</dbReference>
<feature type="transmembrane region" description="Helical" evidence="7">
    <location>
        <begin position="127"/>
        <end position="152"/>
    </location>
</feature>
<feature type="transmembrane region" description="Helical" evidence="7">
    <location>
        <begin position="158"/>
        <end position="180"/>
    </location>
</feature>